<feature type="transmembrane region" description="Helical" evidence="10">
    <location>
        <begin position="538"/>
        <end position="561"/>
    </location>
</feature>
<comment type="subcellular location">
    <subcellularLocation>
        <location evidence="1">Membrane</location>
        <topology evidence="1">Multi-pass membrane protein</topology>
    </subcellularLocation>
</comment>
<keyword evidence="4 10" id="KW-1133">Transmembrane helix</keyword>
<dbReference type="GO" id="GO:0016020">
    <property type="term" value="C:membrane"/>
    <property type="evidence" value="ECO:0007669"/>
    <property type="project" value="UniProtKB-SubCell"/>
</dbReference>
<evidence type="ECO:0000313" key="13">
    <source>
        <dbReference type="EMBL" id="KAJ8483097.1"/>
    </source>
</evidence>
<dbReference type="GO" id="GO:0019706">
    <property type="term" value="F:protein-cysteine S-palmitoyltransferase activity"/>
    <property type="evidence" value="ECO:0007669"/>
    <property type="project" value="UniProtKB-EC"/>
</dbReference>
<feature type="compositionally biased region" description="Low complexity" evidence="11">
    <location>
        <begin position="135"/>
        <end position="148"/>
    </location>
</feature>
<name>A0AAD7TXD1_9APHY</name>
<feature type="region of interest" description="Disordered" evidence="11">
    <location>
        <begin position="251"/>
        <end position="278"/>
    </location>
</feature>
<keyword evidence="7" id="KW-0449">Lipoprotein</keyword>
<evidence type="ECO:0000256" key="1">
    <source>
        <dbReference type="ARBA" id="ARBA00004141"/>
    </source>
</evidence>
<feature type="transmembrane region" description="Helical" evidence="10">
    <location>
        <begin position="406"/>
        <end position="427"/>
    </location>
</feature>
<evidence type="ECO:0000259" key="12">
    <source>
        <dbReference type="Pfam" id="PF01529"/>
    </source>
</evidence>
<feature type="compositionally biased region" description="Polar residues" evidence="11">
    <location>
        <begin position="218"/>
        <end position="234"/>
    </location>
</feature>
<comment type="similarity">
    <text evidence="10">Belongs to the DHHC palmitoyltransferase family.</text>
</comment>
<keyword evidence="6" id="KW-0564">Palmitate</keyword>
<keyword evidence="5 10" id="KW-0472">Membrane</keyword>
<dbReference type="InterPro" id="IPR039859">
    <property type="entry name" value="PFA4/ZDH16/20/ERF2-like"/>
</dbReference>
<dbReference type="GO" id="GO:0005783">
    <property type="term" value="C:endoplasmic reticulum"/>
    <property type="evidence" value="ECO:0007669"/>
    <property type="project" value="TreeGrafter"/>
</dbReference>
<evidence type="ECO:0000256" key="11">
    <source>
        <dbReference type="SAM" id="MobiDB-lite"/>
    </source>
</evidence>
<dbReference type="AlphaFoldDB" id="A0AAD7TXD1"/>
<dbReference type="PROSITE" id="PS50216">
    <property type="entry name" value="DHHC"/>
    <property type="match status" value="1"/>
</dbReference>
<evidence type="ECO:0000256" key="9">
    <source>
        <dbReference type="ARBA" id="ARBA00048048"/>
    </source>
</evidence>
<evidence type="ECO:0000256" key="10">
    <source>
        <dbReference type="RuleBase" id="RU079119"/>
    </source>
</evidence>
<dbReference type="PANTHER" id="PTHR22883">
    <property type="entry name" value="ZINC FINGER DHHC DOMAIN CONTAINING PROTEIN"/>
    <property type="match status" value="1"/>
</dbReference>
<feature type="compositionally biased region" description="Polar residues" evidence="11">
    <location>
        <begin position="290"/>
        <end position="300"/>
    </location>
</feature>
<feature type="compositionally biased region" description="Low complexity" evidence="11">
    <location>
        <begin position="22"/>
        <end position="59"/>
    </location>
</feature>
<reference evidence="13" key="1">
    <citation type="submission" date="2022-11" db="EMBL/GenBank/DDBJ databases">
        <title>Genome Sequence of Cubamyces cubensis.</title>
        <authorList>
            <person name="Buettner E."/>
        </authorList>
    </citation>
    <scope>NUCLEOTIDE SEQUENCE</scope>
    <source>
        <strain evidence="13">MPL-01</strain>
    </source>
</reference>
<evidence type="ECO:0000256" key="3">
    <source>
        <dbReference type="ARBA" id="ARBA00022692"/>
    </source>
</evidence>
<proteinExistence type="inferred from homology"/>
<dbReference type="GO" id="GO:0005794">
    <property type="term" value="C:Golgi apparatus"/>
    <property type="evidence" value="ECO:0007669"/>
    <property type="project" value="TreeGrafter"/>
</dbReference>
<protein>
    <recommendedName>
        <fullName evidence="10">Palmitoyltransferase</fullName>
        <ecNumber evidence="10">2.3.1.225</ecNumber>
    </recommendedName>
</protein>
<evidence type="ECO:0000256" key="2">
    <source>
        <dbReference type="ARBA" id="ARBA00022679"/>
    </source>
</evidence>
<comment type="caution">
    <text evidence="13">The sequence shown here is derived from an EMBL/GenBank/DDBJ whole genome shotgun (WGS) entry which is preliminary data.</text>
</comment>
<keyword evidence="2 10" id="KW-0808">Transferase</keyword>
<gene>
    <name evidence="13" type="ORF">ONZ51_g4932</name>
</gene>
<dbReference type="EC" id="2.3.1.225" evidence="10"/>
<feature type="region of interest" description="Disordered" evidence="11">
    <location>
        <begin position="1"/>
        <end position="148"/>
    </location>
</feature>
<feature type="transmembrane region" description="Helical" evidence="10">
    <location>
        <begin position="581"/>
        <end position="601"/>
    </location>
</feature>
<evidence type="ECO:0000256" key="6">
    <source>
        <dbReference type="ARBA" id="ARBA00023139"/>
    </source>
</evidence>
<evidence type="ECO:0000313" key="14">
    <source>
        <dbReference type="Proteomes" id="UP001215151"/>
    </source>
</evidence>
<evidence type="ECO:0000256" key="7">
    <source>
        <dbReference type="ARBA" id="ARBA00023288"/>
    </source>
</evidence>
<feature type="transmembrane region" description="Helical" evidence="10">
    <location>
        <begin position="375"/>
        <end position="400"/>
    </location>
</feature>
<dbReference type="EMBL" id="JAPEVG010000100">
    <property type="protein sequence ID" value="KAJ8483097.1"/>
    <property type="molecule type" value="Genomic_DNA"/>
</dbReference>
<organism evidence="13 14">
    <name type="scientific">Trametes cubensis</name>
    <dbReference type="NCBI Taxonomy" id="1111947"/>
    <lineage>
        <taxon>Eukaryota</taxon>
        <taxon>Fungi</taxon>
        <taxon>Dikarya</taxon>
        <taxon>Basidiomycota</taxon>
        <taxon>Agaricomycotina</taxon>
        <taxon>Agaricomycetes</taxon>
        <taxon>Polyporales</taxon>
        <taxon>Polyporaceae</taxon>
        <taxon>Trametes</taxon>
    </lineage>
</organism>
<feature type="region of interest" description="Disordered" evidence="11">
    <location>
        <begin position="290"/>
        <end position="315"/>
    </location>
</feature>
<comment type="domain">
    <text evidence="10">The DHHC domain is required for palmitoyltransferase activity.</text>
</comment>
<feature type="compositionally biased region" description="Pro residues" evidence="11">
    <location>
        <begin position="122"/>
        <end position="134"/>
    </location>
</feature>
<keyword evidence="3 10" id="KW-0812">Transmembrane</keyword>
<evidence type="ECO:0000256" key="8">
    <source>
        <dbReference type="ARBA" id="ARBA00023315"/>
    </source>
</evidence>
<sequence>MANPHSLPISSSQRTVAQLPFSPSSSSNGPPSLPGLNTSISVSSKPSSGSSHGPASPAKSTHHRSGSVASARFRPQTSTHAATELPIGPSSSVPILQPRPTPGTTHVGGILPSASFFHPSRPNYPPPTPTPPLARPSTVGSISSVGGSPADIVRLASLSNRDRISEGTDSADHSVEDVKASSTLAPSLRAASMKFSREPLLPIGGGPSTKASSAVRPTVQTQTGPYGRSDTNVSAGGRMRDSFEKLFKRGFSFDGSRRSPTSPINPGPSGAFGSLQQRSAEVSPITFELNVSGNDRSPTSPGHRKHSLSPLQGSSTSLNHASFIATPPAHMDPPLSAVPVLDSRTGKPKRNYQLHPSRNRFFLGGRLLTGGDSPWAFVASLTVVLGITGVWFGTTCVWWWVNESPAVAAVGAYMCLLTISSMFATLLRMEPSLTWCVVVCWMRTTLQAFRDPGILPRNLDPDPPYPTTMSSEGILRQPLPRDLKVRAGIVRTKYCPTCMTYRPPRSSHCKMCDNCVDGCDHHCQWVNNCVGRRNYTTFFTFLFSAVMTLILVICTTAVHLYLLTRKYDLNFRQAVGTSQGIGSAVAFLISIIVIWPVLALLTYHFRLLLLNVTTIEQIRNQAHKSLVPGPPPPNPFSHGNWRRNLVYMLCRPPGYSWLDARGIATEDKREVNPGLLQHEVDWAEDVEQSVGRGKGE</sequence>
<keyword evidence="8 10" id="KW-0012">Acyltransferase</keyword>
<feature type="domain" description="Palmitoyltransferase DHHC" evidence="12">
    <location>
        <begin position="491"/>
        <end position="620"/>
    </location>
</feature>
<dbReference type="InterPro" id="IPR001594">
    <property type="entry name" value="Palmitoyltrfase_DHHC"/>
</dbReference>
<accession>A0AAD7TXD1</accession>
<dbReference type="Proteomes" id="UP001215151">
    <property type="component" value="Unassembled WGS sequence"/>
</dbReference>
<evidence type="ECO:0000256" key="5">
    <source>
        <dbReference type="ARBA" id="ARBA00023136"/>
    </source>
</evidence>
<keyword evidence="14" id="KW-1185">Reference proteome</keyword>
<evidence type="ECO:0000256" key="4">
    <source>
        <dbReference type="ARBA" id="ARBA00022989"/>
    </source>
</evidence>
<dbReference type="PANTHER" id="PTHR22883:SF488">
    <property type="entry name" value="PALMITOYLTRANSFERASE"/>
    <property type="match status" value="1"/>
</dbReference>
<feature type="region of interest" description="Disordered" evidence="11">
    <location>
        <begin position="204"/>
        <end position="236"/>
    </location>
</feature>
<comment type="catalytic activity">
    <reaction evidence="9 10">
        <text>L-cysteinyl-[protein] + hexadecanoyl-CoA = S-hexadecanoyl-L-cysteinyl-[protein] + CoA</text>
        <dbReference type="Rhea" id="RHEA:36683"/>
        <dbReference type="Rhea" id="RHEA-COMP:10131"/>
        <dbReference type="Rhea" id="RHEA-COMP:11032"/>
        <dbReference type="ChEBI" id="CHEBI:29950"/>
        <dbReference type="ChEBI" id="CHEBI:57287"/>
        <dbReference type="ChEBI" id="CHEBI:57379"/>
        <dbReference type="ChEBI" id="CHEBI:74151"/>
        <dbReference type="EC" id="2.3.1.225"/>
    </reaction>
</comment>
<dbReference type="GO" id="GO:0006612">
    <property type="term" value="P:protein targeting to membrane"/>
    <property type="evidence" value="ECO:0007669"/>
    <property type="project" value="TreeGrafter"/>
</dbReference>
<dbReference type="Pfam" id="PF01529">
    <property type="entry name" value="DHHC"/>
    <property type="match status" value="1"/>
</dbReference>